<dbReference type="InterPro" id="IPR052907">
    <property type="entry name" value="Beta-lactamase/esterase"/>
</dbReference>
<dbReference type="PANTHER" id="PTHR43319">
    <property type="entry name" value="BETA-LACTAMASE-RELATED"/>
    <property type="match status" value="1"/>
</dbReference>
<evidence type="ECO:0000259" key="1">
    <source>
        <dbReference type="Pfam" id="PF00144"/>
    </source>
</evidence>
<dbReference type="Proteomes" id="UP000273643">
    <property type="component" value="Unassembled WGS sequence"/>
</dbReference>
<dbReference type="RefSeq" id="WP_246004347.1">
    <property type="nucleotide sequence ID" value="NZ_RJUK01000001.1"/>
</dbReference>
<feature type="domain" description="Beta-lactamase-related" evidence="1">
    <location>
        <begin position="17"/>
        <end position="371"/>
    </location>
</feature>
<gene>
    <name evidence="2" type="ORF">EDC38_1170</name>
</gene>
<dbReference type="Gene3D" id="3.40.710.10">
    <property type="entry name" value="DD-peptidase/beta-lactamase superfamily"/>
    <property type="match status" value="1"/>
</dbReference>
<name>A0A3N1NWN0_9GAMM</name>
<proteinExistence type="predicted"/>
<dbReference type="SUPFAM" id="SSF56601">
    <property type="entry name" value="beta-lactamase/transpeptidase-like"/>
    <property type="match status" value="1"/>
</dbReference>
<accession>A0A3N1NWN0</accession>
<dbReference type="EMBL" id="RJUK01000001">
    <property type="protein sequence ID" value="ROQ20563.1"/>
    <property type="molecule type" value="Genomic_DNA"/>
</dbReference>
<evidence type="ECO:0000313" key="3">
    <source>
        <dbReference type="Proteomes" id="UP000273643"/>
    </source>
</evidence>
<dbReference type="PANTHER" id="PTHR43319:SF3">
    <property type="entry name" value="BETA-LACTAMASE-RELATED DOMAIN-CONTAINING PROTEIN"/>
    <property type="match status" value="1"/>
</dbReference>
<sequence length="392" mass="42607">MSEVQGHWTDRWQPLVNAFQENMAEAGEEAAALAVYRAGEPLVSLWAGEASPGQPWQEDTQVNLFSASKGIVALSVLQLVDARQLDLDKPVAHYWPEFAQQGKSGIRVRDLLSHRSGLSALQDRVAEDDIFDWDVMVERIERAEPWWSPGTAQGYSPFLFGWALGELVRRITGAERFNDWVEDRISQPLGLGLGFGARDDVSLAQSRPLKKALGGASNGADSQSLGKIMKADPRGVTNKAFSNPMTLLTAANTEQWRQAEIPAANGHSSARDLAALYGALANRGDLGGVRLLSEKQLALCGDELTFEQDRVLGLPLRFGHGFMLSQKRADCRFGRGRGGFGHPGAGGCLGFADPDYGIGFGYVTGRMGQSLLIDPRPQRLINALYDCLGEAP</sequence>
<organism evidence="2 3">
    <name type="scientific">Marinimicrobium koreense</name>
    <dbReference type="NCBI Taxonomy" id="306545"/>
    <lineage>
        <taxon>Bacteria</taxon>
        <taxon>Pseudomonadati</taxon>
        <taxon>Pseudomonadota</taxon>
        <taxon>Gammaproteobacteria</taxon>
        <taxon>Cellvibrionales</taxon>
        <taxon>Cellvibrionaceae</taxon>
        <taxon>Marinimicrobium</taxon>
    </lineage>
</organism>
<keyword evidence="3" id="KW-1185">Reference proteome</keyword>
<dbReference type="AlphaFoldDB" id="A0A3N1NWN0"/>
<dbReference type="InterPro" id="IPR001466">
    <property type="entry name" value="Beta-lactam-related"/>
</dbReference>
<dbReference type="InterPro" id="IPR012338">
    <property type="entry name" value="Beta-lactam/transpept-like"/>
</dbReference>
<protein>
    <submittedName>
        <fullName evidence="2">CubicO group peptidase (Beta-lactamase class C family)</fullName>
    </submittedName>
</protein>
<reference evidence="2 3" key="1">
    <citation type="submission" date="2018-11" db="EMBL/GenBank/DDBJ databases">
        <title>Genomic Encyclopedia of Type Strains, Phase IV (KMG-IV): sequencing the most valuable type-strain genomes for metagenomic binning, comparative biology and taxonomic classification.</title>
        <authorList>
            <person name="Goeker M."/>
        </authorList>
    </citation>
    <scope>NUCLEOTIDE SEQUENCE [LARGE SCALE GENOMIC DNA]</scope>
    <source>
        <strain evidence="2 3">DSM 16974</strain>
    </source>
</reference>
<evidence type="ECO:0000313" key="2">
    <source>
        <dbReference type="EMBL" id="ROQ20563.1"/>
    </source>
</evidence>
<dbReference type="Pfam" id="PF00144">
    <property type="entry name" value="Beta-lactamase"/>
    <property type="match status" value="1"/>
</dbReference>
<comment type="caution">
    <text evidence="2">The sequence shown here is derived from an EMBL/GenBank/DDBJ whole genome shotgun (WGS) entry which is preliminary data.</text>
</comment>